<protein>
    <recommendedName>
        <fullName evidence="1">AAA+ ATPase domain-containing protein</fullName>
    </recommendedName>
</protein>
<dbReference type="Pfam" id="PF01935">
    <property type="entry name" value="DUF87"/>
    <property type="match status" value="1"/>
</dbReference>
<dbReference type="PANTHER" id="PTHR30121:SF6">
    <property type="entry name" value="SLR6007 PROTEIN"/>
    <property type="match status" value="1"/>
</dbReference>
<dbReference type="Gene3D" id="3.40.50.300">
    <property type="entry name" value="P-loop containing nucleotide triphosphate hydrolases"/>
    <property type="match status" value="2"/>
</dbReference>
<accession>A0A1U7CRZ7</accession>
<evidence type="ECO:0000313" key="2">
    <source>
        <dbReference type="EMBL" id="APW61678.1"/>
    </source>
</evidence>
<dbReference type="PANTHER" id="PTHR30121">
    <property type="entry name" value="UNCHARACTERIZED PROTEIN YJGR-RELATED"/>
    <property type="match status" value="1"/>
</dbReference>
<dbReference type="STRING" id="1387353.BSF38_03203"/>
<reference evidence="3" key="1">
    <citation type="submission" date="2016-12" db="EMBL/GenBank/DDBJ databases">
        <title>Comparative genomics of four Isosphaeraceae planctomycetes: a common pool of plasmids and glycoside hydrolase genes.</title>
        <authorList>
            <person name="Ivanova A."/>
        </authorList>
    </citation>
    <scope>NUCLEOTIDE SEQUENCE [LARGE SCALE GENOMIC DNA]</scope>
    <source>
        <strain evidence="3">PX4</strain>
    </source>
</reference>
<dbReference type="AlphaFoldDB" id="A0A1U7CRZ7"/>
<gene>
    <name evidence="2" type="ORF">BSF38_03203</name>
</gene>
<dbReference type="InterPro" id="IPR003593">
    <property type="entry name" value="AAA+_ATPase"/>
</dbReference>
<evidence type="ECO:0000313" key="3">
    <source>
        <dbReference type="Proteomes" id="UP000186309"/>
    </source>
</evidence>
<dbReference type="CDD" id="cd01127">
    <property type="entry name" value="TrwB_TraG_TraD_VirD4"/>
    <property type="match status" value="1"/>
</dbReference>
<name>A0A1U7CRZ7_9BACT</name>
<proteinExistence type="predicted"/>
<dbReference type="InterPro" id="IPR002789">
    <property type="entry name" value="HerA_central"/>
</dbReference>
<feature type="domain" description="AAA+ ATPase" evidence="1">
    <location>
        <begin position="671"/>
        <end position="991"/>
    </location>
</feature>
<dbReference type="InterPro" id="IPR027417">
    <property type="entry name" value="P-loop_NTPase"/>
</dbReference>
<dbReference type="EMBL" id="CP019082">
    <property type="protein sequence ID" value="APW61678.1"/>
    <property type="molecule type" value="Genomic_DNA"/>
</dbReference>
<sequence>MTELDAIRAADFDWAVRLNDVWDQPPSDVARLHANHRAEFARKLGAMEQTSGAGSPLGWVVVGGGGTGKTHLLGAFRREAARRKCAFILVDLTDVRNFWESVLQGYMDSLQQRFDGDVAQHKWILDHIIEKYGPSKSFASMLATLIGRRSRDLRTDVDAMLTALGKSYPRETIKYQNVVRALICLNSDDFTTLNVGHVWLQGQRLEDDDKLRLGFTVHQEPASKIVEALSWFMSLSGPTVLAFDQLDPIVTQLHYRKQGEQPSLAEQATAESIIVEIGGGLGALRDLTRNTLTLVSCVESTWGILGSTVLRTFLDRFEEVKTLKAPGDADVARAIVADRLGAAYKATNFAPPYPVYPFRPEAFDALALDSPREILKKCDAHRRRCLEDQRVVELASFATVAPRAEAPAVAPRSTGTDRLDQEFDALRAAAKPSWILEEKFDDERLAPLLRTGLKCLIHEVDLPADVHAIVDVEATGAATTIPLHARLSLIFHKENEREEHYCVRALQQTNARAYQNRLKGALTQSGVDRNLPFRHLAVVRSTAIPGGTLTSKLTDEFTRLGGLFLHPTDDELRTLHALHELKAKNDPGFELWLKARRPASNLELVQKIVASDLFINDAREIETKPETIDEPIIESMIEPKSGATEAGRLPLGRRLIGGRPGESIGMPVGLLEKHALVLAGAGSGKTVFLKRLIEESALLGVPSIVIDVANDMAALDERWDEPPPVWTDDDRDRAERYHRNADVVVWTPGKESGNPLSFEPLPDLAPLVGDDEELDTAASMVVETLSPVLASGQSHTANQKRAVLKASLRYLARHGGGRLDALIDLLKELPPEAGLDVANEPKLAEQMADALRAEMEMNPLLRSRGTAFDPAVLFGSERASDPARISVVSFVGLPGREAQRYFLNQLAMTLFSWVKKNPHPGDRPLRGLLVIDEARDFVPSQQATVCRDSLNRLVAQARKYHLGVVFATQNPKDIDNRIVANCSTHVYGKVNSPAAIETVKALIQSKGGSAADLSTLPSGQFYVHNADADIARPTKIVAPFCLSRHPRNPLDEPTLLAKAAASRARLRARPRDVKIRVGEPV</sequence>
<dbReference type="RefSeq" id="WP_076347216.1">
    <property type="nucleotide sequence ID" value="NZ_CP019082.1"/>
</dbReference>
<keyword evidence="3" id="KW-1185">Reference proteome</keyword>
<dbReference type="InterPro" id="IPR051162">
    <property type="entry name" value="T4SS_component"/>
</dbReference>
<dbReference type="SMART" id="SM00382">
    <property type="entry name" value="AAA"/>
    <property type="match status" value="1"/>
</dbReference>
<organism evidence="2 3">
    <name type="scientific">Paludisphaera borealis</name>
    <dbReference type="NCBI Taxonomy" id="1387353"/>
    <lineage>
        <taxon>Bacteria</taxon>
        <taxon>Pseudomonadati</taxon>
        <taxon>Planctomycetota</taxon>
        <taxon>Planctomycetia</taxon>
        <taxon>Isosphaerales</taxon>
        <taxon>Isosphaeraceae</taxon>
        <taxon>Paludisphaera</taxon>
    </lineage>
</organism>
<dbReference type="SUPFAM" id="SSF52540">
    <property type="entry name" value="P-loop containing nucleoside triphosphate hydrolases"/>
    <property type="match status" value="2"/>
</dbReference>
<dbReference type="OrthoDB" id="9758751at2"/>
<dbReference type="KEGG" id="pbor:BSF38_03203"/>
<evidence type="ECO:0000259" key="1">
    <source>
        <dbReference type="SMART" id="SM00382"/>
    </source>
</evidence>
<dbReference type="Proteomes" id="UP000186309">
    <property type="component" value="Chromosome"/>
</dbReference>